<feature type="binding site" evidence="4">
    <location>
        <position position="48"/>
    </location>
    <ligand>
        <name>substrate</name>
    </ligand>
</feature>
<keyword evidence="6" id="KW-0436">Ligase</keyword>
<comment type="similarity">
    <text evidence="1 5">Belongs to the 5-formyltetrahydrofolate cyclo-ligase family.</text>
</comment>
<comment type="catalytic activity">
    <reaction evidence="5">
        <text>(6S)-5-formyl-5,6,7,8-tetrahydrofolate + ATP = (6R)-5,10-methenyltetrahydrofolate + ADP + phosphate</text>
        <dbReference type="Rhea" id="RHEA:10488"/>
        <dbReference type="ChEBI" id="CHEBI:30616"/>
        <dbReference type="ChEBI" id="CHEBI:43474"/>
        <dbReference type="ChEBI" id="CHEBI:57455"/>
        <dbReference type="ChEBI" id="CHEBI:57457"/>
        <dbReference type="ChEBI" id="CHEBI:456216"/>
        <dbReference type="EC" id="6.3.3.2"/>
    </reaction>
</comment>
<dbReference type="GO" id="GO:0005524">
    <property type="term" value="F:ATP binding"/>
    <property type="evidence" value="ECO:0007669"/>
    <property type="project" value="UniProtKB-KW"/>
</dbReference>
<comment type="cofactor">
    <cofactor evidence="5">
        <name>Mg(2+)</name>
        <dbReference type="ChEBI" id="CHEBI:18420"/>
    </cofactor>
</comment>
<keyword evidence="3 4" id="KW-0067">ATP-binding</keyword>
<comment type="caution">
    <text evidence="6">The sequence shown here is derived from an EMBL/GenBank/DDBJ whole genome shotgun (WGS) entry which is preliminary data.</text>
</comment>
<dbReference type="GO" id="GO:0046872">
    <property type="term" value="F:metal ion binding"/>
    <property type="evidence" value="ECO:0007669"/>
    <property type="project" value="UniProtKB-KW"/>
</dbReference>
<dbReference type="EMBL" id="QFFG01000001">
    <property type="protein sequence ID" value="PWG06801.1"/>
    <property type="molecule type" value="Genomic_DNA"/>
</dbReference>
<dbReference type="Gene3D" id="3.40.50.10420">
    <property type="entry name" value="NagB/RpiA/CoA transferase-like"/>
    <property type="match status" value="1"/>
</dbReference>
<reference evidence="6 7" key="1">
    <citation type="submission" date="2018-05" db="EMBL/GenBank/DDBJ databases">
        <title>Polaribacter aquimarinus sp. nov., isolated from sediment in a sediment of sea.</title>
        <authorList>
            <person name="Lu D."/>
        </authorList>
    </citation>
    <scope>NUCLEOTIDE SEQUENCE [LARGE SCALE GENOMIC DNA]</scope>
    <source>
        <strain evidence="6 7">ZY113</strain>
    </source>
</reference>
<feature type="binding site" evidence="4">
    <location>
        <position position="55"/>
    </location>
    <ligand>
        <name>substrate</name>
    </ligand>
</feature>
<evidence type="ECO:0000256" key="1">
    <source>
        <dbReference type="ARBA" id="ARBA00010638"/>
    </source>
</evidence>
<feature type="binding site" evidence="4">
    <location>
        <begin position="3"/>
        <end position="7"/>
    </location>
    <ligand>
        <name>ATP</name>
        <dbReference type="ChEBI" id="CHEBI:30616"/>
    </ligand>
</feature>
<protein>
    <recommendedName>
        <fullName evidence="5">5-formyltetrahydrofolate cyclo-ligase</fullName>
        <ecNumber evidence="5">6.3.3.2</ecNumber>
    </recommendedName>
</protein>
<evidence type="ECO:0000256" key="3">
    <source>
        <dbReference type="ARBA" id="ARBA00022840"/>
    </source>
</evidence>
<keyword evidence="2 4" id="KW-0547">Nucleotide-binding</keyword>
<dbReference type="PANTHER" id="PTHR23407:SF1">
    <property type="entry name" value="5-FORMYLTETRAHYDROFOLATE CYCLO-LIGASE"/>
    <property type="match status" value="1"/>
</dbReference>
<dbReference type="InterPro" id="IPR002698">
    <property type="entry name" value="FTHF_cligase"/>
</dbReference>
<dbReference type="GO" id="GO:0030272">
    <property type="term" value="F:5-formyltetrahydrofolate cyclo-ligase activity"/>
    <property type="evidence" value="ECO:0007669"/>
    <property type="project" value="UniProtKB-EC"/>
</dbReference>
<dbReference type="InterPro" id="IPR024185">
    <property type="entry name" value="FTHF_cligase-like_sf"/>
</dbReference>
<dbReference type="PANTHER" id="PTHR23407">
    <property type="entry name" value="ATPASE INHIBITOR/5-FORMYLTETRAHYDROFOLATE CYCLO-LIGASE"/>
    <property type="match status" value="1"/>
</dbReference>
<feature type="binding site" evidence="4">
    <location>
        <begin position="132"/>
        <end position="140"/>
    </location>
    <ligand>
        <name>ATP</name>
        <dbReference type="ChEBI" id="CHEBI:30616"/>
    </ligand>
</feature>
<evidence type="ECO:0000256" key="2">
    <source>
        <dbReference type="ARBA" id="ARBA00022741"/>
    </source>
</evidence>
<dbReference type="GO" id="GO:0035999">
    <property type="term" value="P:tetrahydrofolate interconversion"/>
    <property type="evidence" value="ECO:0007669"/>
    <property type="project" value="TreeGrafter"/>
</dbReference>
<evidence type="ECO:0000256" key="4">
    <source>
        <dbReference type="PIRSR" id="PIRSR006806-1"/>
    </source>
</evidence>
<keyword evidence="5" id="KW-0479">Metal-binding</keyword>
<dbReference type="EC" id="6.3.3.2" evidence="5"/>
<dbReference type="AlphaFoldDB" id="A0A2U2JEW2"/>
<dbReference type="Pfam" id="PF01812">
    <property type="entry name" value="5-FTHF_cyc-lig"/>
    <property type="match status" value="1"/>
</dbReference>
<evidence type="ECO:0000256" key="5">
    <source>
        <dbReference type="RuleBase" id="RU361279"/>
    </source>
</evidence>
<dbReference type="Proteomes" id="UP000245670">
    <property type="component" value="Unassembled WGS sequence"/>
</dbReference>
<evidence type="ECO:0000313" key="7">
    <source>
        <dbReference type="Proteomes" id="UP000245670"/>
    </source>
</evidence>
<name>A0A2U2JEW2_9FLAO</name>
<evidence type="ECO:0000313" key="6">
    <source>
        <dbReference type="EMBL" id="PWG06801.1"/>
    </source>
</evidence>
<dbReference type="PIRSF" id="PIRSF006806">
    <property type="entry name" value="FTHF_cligase"/>
    <property type="match status" value="1"/>
</dbReference>
<dbReference type="RefSeq" id="WP_109403709.1">
    <property type="nucleotide sequence ID" value="NZ_QFFG01000001.1"/>
</dbReference>
<sequence length="183" mass="21699">MKKLELRNIYKQKRNELTFDEIQNLQESIYQQIYDLEISQVENIHLFLTLKKFKEIDTQPIIDYFREQNKQIVVSKSNFSQNTLSHFILEEDTEIKTNTYGIPEPKNAVPISEKELDLVFVPLLISDKNNYRVGYGKGFYDRFLSNCREDCKKIGVNFFKPISKISEINKYDIPLDTVIYPKK</sequence>
<proteinExistence type="inferred from homology"/>
<keyword evidence="5" id="KW-0460">Magnesium</keyword>
<organism evidence="6 7">
    <name type="scientific">Polaribacter aquimarinus</name>
    <dbReference type="NCBI Taxonomy" id="2100726"/>
    <lineage>
        <taxon>Bacteria</taxon>
        <taxon>Pseudomonadati</taxon>
        <taxon>Bacteroidota</taxon>
        <taxon>Flavobacteriia</taxon>
        <taxon>Flavobacteriales</taxon>
        <taxon>Flavobacteriaceae</taxon>
    </lineage>
</organism>
<accession>A0A2U2JEW2</accession>
<dbReference type="InterPro" id="IPR037171">
    <property type="entry name" value="NagB/RpiA_transferase-like"/>
</dbReference>
<dbReference type="NCBIfam" id="TIGR02727">
    <property type="entry name" value="MTHFS_bact"/>
    <property type="match status" value="1"/>
</dbReference>
<dbReference type="GO" id="GO:0009396">
    <property type="term" value="P:folic acid-containing compound biosynthetic process"/>
    <property type="evidence" value="ECO:0007669"/>
    <property type="project" value="TreeGrafter"/>
</dbReference>
<keyword evidence="7" id="KW-1185">Reference proteome</keyword>
<gene>
    <name evidence="6" type="ORF">DIS07_02895</name>
</gene>
<dbReference type="SUPFAM" id="SSF100950">
    <property type="entry name" value="NagB/RpiA/CoA transferase-like"/>
    <property type="match status" value="1"/>
</dbReference>
<dbReference type="OrthoDB" id="9801938at2"/>